<dbReference type="InterPro" id="IPR001810">
    <property type="entry name" value="F-box_dom"/>
</dbReference>
<dbReference type="Pfam" id="PF14299">
    <property type="entry name" value="PP2"/>
    <property type="match status" value="1"/>
</dbReference>
<evidence type="ECO:0000313" key="3">
    <source>
        <dbReference type="Proteomes" id="UP000187203"/>
    </source>
</evidence>
<feature type="domain" description="F-box" evidence="1">
    <location>
        <begin position="7"/>
        <end position="47"/>
    </location>
</feature>
<dbReference type="OrthoDB" id="1738069at2759"/>
<dbReference type="Proteomes" id="UP000187203">
    <property type="component" value="Unassembled WGS sequence"/>
</dbReference>
<dbReference type="AlphaFoldDB" id="A0A1R3J0P6"/>
<organism evidence="2 3">
    <name type="scientific">Corchorus olitorius</name>
    <dbReference type="NCBI Taxonomy" id="93759"/>
    <lineage>
        <taxon>Eukaryota</taxon>
        <taxon>Viridiplantae</taxon>
        <taxon>Streptophyta</taxon>
        <taxon>Embryophyta</taxon>
        <taxon>Tracheophyta</taxon>
        <taxon>Spermatophyta</taxon>
        <taxon>Magnoliopsida</taxon>
        <taxon>eudicotyledons</taxon>
        <taxon>Gunneridae</taxon>
        <taxon>Pentapetalae</taxon>
        <taxon>rosids</taxon>
        <taxon>malvids</taxon>
        <taxon>Malvales</taxon>
        <taxon>Malvaceae</taxon>
        <taxon>Grewioideae</taxon>
        <taxon>Apeibeae</taxon>
        <taxon>Corchorus</taxon>
    </lineage>
</organism>
<gene>
    <name evidence="2" type="ORF">COLO4_20279</name>
</gene>
<protein>
    <recommendedName>
        <fullName evidence="1">F-box domain-containing protein</fullName>
    </recommendedName>
</protein>
<dbReference type="Gene3D" id="1.20.1280.50">
    <property type="match status" value="1"/>
</dbReference>
<evidence type="ECO:0000259" key="1">
    <source>
        <dbReference type="SMART" id="SM00256"/>
    </source>
</evidence>
<comment type="caution">
    <text evidence="2">The sequence shown here is derived from an EMBL/GenBank/DDBJ whole genome shotgun (WGS) entry which is preliminary data.</text>
</comment>
<dbReference type="SUPFAM" id="SSF81383">
    <property type="entry name" value="F-box domain"/>
    <property type="match status" value="1"/>
</dbReference>
<accession>A0A1R3J0P6</accession>
<dbReference type="SMART" id="SM00256">
    <property type="entry name" value="FBOX"/>
    <property type="match status" value="1"/>
</dbReference>
<proteinExistence type="predicted"/>
<dbReference type="PANTHER" id="PTHR32278:SF135">
    <property type="entry name" value="F-BOX PROTEIN PP2-B12"/>
    <property type="match status" value="1"/>
</dbReference>
<dbReference type="PANTHER" id="PTHR32278">
    <property type="entry name" value="F-BOX DOMAIN-CONTAINING PROTEIN"/>
    <property type="match status" value="1"/>
</dbReference>
<reference evidence="3" key="1">
    <citation type="submission" date="2013-09" db="EMBL/GenBank/DDBJ databases">
        <title>Corchorus olitorius genome sequencing.</title>
        <authorList>
            <person name="Alam M."/>
            <person name="Haque M.S."/>
            <person name="Islam M.S."/>
            <person name="Emdad E.M."/>
            <person name="Islam M.M."/>
            <person name="Ahmed B."/>
            <person name="Halim A."/>
            <person name="Hossen Q.M.M."/>
            <person name="Hossain M.Z."/>
            <person name="Ahmed R."/>
            <person name="Khan M.M."/>
            <person name="Islam R."/>
            <person name="Rashid M.M."/>
            <person name="Khan S.A."/>
            <person name="Rahman M.S."/>
            <person name="Alam M."/>
            <person name="Yahiya A.S."/>
            <person name="Khan M.S."/>
            <person name="Azam M.S."/>
            <person name="Haque T."/>
            <person name="Lashkar M.Z.H."/>
            <person name="Akhand A.I."/>
            <person name="Morshed G."/>
            <person name="Roy S."/>
            <person name="Uddin K.S."/>
            <person name="Rabeya T."/>
            <person name="Hossain A.S."/>
            <person name="Chowdhury A."/>
            <person name="Snigdha A.R."/>
            <person name="Mortoza M.S."/>
            <person name="Matin S.A."/>
            <person name="Hoque S.M.E."/>
            <person name="Islam M.K."/>
            <person name="Roy D.K."/>
            <person name="Haider R."/>
            <person name="Moosa M.M."/>
            <person name="Elias S.M."/>
            <person name="Hasan A.M."/>
            <person name="Jahan S."/>
            <person name="Shafiuddin M."/>
            <person name="Mahmood N."/>
            <person name="Shommy N.S."/>
        </authorList>
    </citation>
    <scope>NUCLEOTIDE SEQUENCE [LARGE SCALE GENOMIC DNA]</scope>
    <source>
        <strain evidence="3">cv. O-4</strain>
    </source>
</reference>
<dbReference type="InterPro" id="IPR025886">
    <property type="entry name" value="PP2-like"/>
</dbReference>
<sequence>MDFTKVLPEECLCMIISLTSPRDACRSALVCPALRSAADSDTVWERFSEVAELRLVWWLDIMGKIETRILSSRTNYAAYLAFKLNTHNYGFSNRTVGLQVNVEGSAAGEVRNVLLNPQENVPQQVQERGDGWKEIEMGEFWNECGDDGTVECSIREFDSSFSKKGLIIEGIELRPKLPY</sequence>
<keyword evidence="3" id="KW-1185">Reference proteome</keyword>
<dbReference type="CDD" id="cd22162">
    <property type="entry name" value="F-box_AtSKIP3-like"/>
    <property type="match status" value="1"/>
</dbReference>
<name>A0A1R3J0P6_9ROSI</name>
<dbReference type="InterPro" id="IPR036047">
    <property type="entry name" value="F-box-like_dom_sf"/>
</dbReference>
<evidence type="ECO:0000313" key="2">
    <source>
        <dbReference type="EMBL" id="OMO88402.1"/>
    </source>
</evidence>
<dbReference type="STRING" id="93759.A0A1R3J0P6"/>
<dbReference type="EMBL" id="AWUE01017087">
    <property type="protein sequence ID" value="OMO88402.1"/>
    <property type="molecule type" value="Genomic_DNA"/>
</dbReference>